<gene>
    <name evidence="6" type="ORF">EZS28_020633</name>
</gene>
<dbReference type="GO" id="GO:0071424">
    <property type="term" value="F:rRNA (cytosine-N4-)-methyltransferase activity"/>
    <property type="evidence" value="ECO:0007669"/>
    <property type="project" value="TreeGrafter"/>
</dbReference>
<dbReference type="HAMAP" id="MF_01007">
    <property type="entry name" value="16SrRNA_methyltr_H"/>
    <property type="match status" value="1"/>
</dbReference>
<sequence length="332" mass="36767">MKSESVAHYPVLHAAVLEHLAPQEGEILLDCTLGRGGHTIILSQHLGTTGRYIGLDCDDEAIAYCGQKLFDIIKSNFSDAVRVLDNLGLKQRGVDIIFADLGISSAQLGDADRGISFQLDGPLDMRLDPSLPNTAADLVNQLPEEQLAAILFYFGEEKLSRRIAKKIVEEREGSGSLRPILTTSQLACIVSSAIPAKVRQQSNIHPATKTFMALRIAVNQELAVLNKLLKIIPQLLSPGGRAGIITFHSLEDRLVKDGFIKLQNQQMNDNQAKLEIVTKKPILPSIQELKMNPRSRSAKFRIIRKQSLDEIGQDEDDEDDEENEEQDNEDKN</sequence>
<proteinExistence type="inferred from homology"/>
<evidence type="ECO:0000256" key="4">
    <source>
        <dbReference type="ARBA" id="ARBA00022691"/>
    </source>
</evidence>
<evidence type="ECO:0000313" key="7">
    <source>
        <dbReference type="Proteomes" id="UP000324800"/>
    </source>
</evidence>
<protein>
    <submittedName>
        <fullName evidence="6">Putative Ribosomal RNA small subunit methyltransferase H</fullName>
    </submittedName>
</protein>
<organism evidence="6 7">
    <name type="scientific">Streblomastix strix</name>
    <dbReference type="NCBI Taxonomy" id="222440"/>
    <lineage>
        <taxon>Eukaryota</taxon>
        <taxon>Metamonada</taxon>
        <taxon>Preaxostyla</taxon>
        <taxon>Oxymonadida</taxon>
        <taxon>Streblomastigidae</taxon>
        <taxon>Streblomastix</taxon>
    </lineage>
</organism>
<dbReference type="AlphaFoldDB" id="A0A5J4VMU1"/>
<dbReference type="InterPro" id="IPR023397">
    <property type="entry name" value="SAM-dep_MeTrfase_MraW_recog"/>
</dbReference>
<keyword evidence="4" id="KW-0949">S-adenosyl-L-methionine</keyword>
<dbReference type="SUPFAM" id="SSF53335">
    <property type="entry name" value="S-adenosyl-L-methionine-dependent methyltransferases"/>
    <property type="match status" value="1"/>
</dbReference>
<evidence type="ECO:0000256" key="1">
    <source>
        <dbReference type="ARBA" id="ARBA00010396"/>
    </source>
</evidence>
<evidence type="ECO:0000256" key="5">
    <source>
        <dbReference type="SAM" id="MobiDB-lite"/>
    </source>
</evidence>
<dbReference type="PANTHER" id="PTHR11265">
    <property type="entry name" value="S-ADENOSYL-METHYLTRANSFERASE MRAW"/>
    <property type="match status" value="1"/>
</dbReference>
<dbReference type="SUPFAM" id="SSF81799">
    <property type="entry name" value="Putative methyltransferase TM0872, insert domain"/>
    <property type="match status" value="1"/>
</dbReference>
<evidence type="ECO:0000256" key="2">
    <source>
        <dbReference type="ARBA" id="ARBA00022603"/>
    </source>
</evidence>
<accession>A0A5J4VMU1</accession>
<dbReference type="EMBL" id="SNRW01006045">
    <property type="protein sequence ID" value="KAA6383840.1"/>
    <property type="molecule type" value="Genomic_DNA"/>
</dbReference>
<dbReference type="OrthoDB" id="439808at2759"/>
<dbReference type="PANTHER" id="PTHR11265:SF0">
    <property type="entry name" value="12S RRNA N4-METHYLCYTIDINE METHYLTRANSFERASE"/>
    <property type="match status" value="1"/>
</dbReference>
<keyword evidence="2 6" id="KW-0489">Methyltransferase</keyword>
<keyword evidence="3 6" id="KW-0808">Transferase</keyword>
<dbReference type="Gene3D" id="1.10.150.170">
    <property type="entry name" value="Putative methyltransferase TM0872, insert domain"/>
    <property type="match status" value="1"/>
</dbReference>
<feature type="compositionally biased region" description="Acidic residues" evidence="5">
    <location>
        <begin position="311"/>
        <end position="332"/>
    </location>
</feature>
<evidence type="ECO:0000256" key="3">
    <source>
        <dbReference type="ARBA" id="ARBA00022679"/>
    </source>
</evidence>
<feature type="region of interest" description="Disordered" evidence="5">
    <location>
        <begin position="304"/>
        <end position="332"/>
    </location>
</feature>
<evidence type="ECO:0000313" key="6">
    <source>
        <dbReference type="EMBL" id="KAA6383840.1"/>
    </source>
</evidence>
<dbReference type="InterPro" id="IPR002903">
    <property type="entry name" value="RsmH"/>
</dbReference>
<feature type="non-terminal residue" evidence="6">
    <location>
        <position position="332"/>
    </location>
</feature>
<dbReference type="NCBIfam" id="TIGR00006">
    <property type="entry name" value="16S rRNA (cytosine(1402)-N(4))-methyltransferase RsmH"/>
    <property type="match status" value="1"/>
</dbReference>
<dbReference type="PIRSF" id="PIRSF004486">
    <property type="entry name" value="MraW"/>
    <property type="match status" value="1"/>
</dbReference>
<comment type="caution">
    <text evidence="6">The sequence shown here is derived from an EMBL/GenBank/DDBJ whole genome shotgun (WGS) entry which is preliminary data.</text>
</comment>
<name>A0A5J4VMU1_9EUKA</name>
<dbReference type="Gene3D" id="3.40.50.150">
    <property type="entry name" value="Vaccinia Virus protein VP39"/>
    <property type="match status" value="1"/>
</dbReference>
<comment type="similarity">
    <text evidence="1">Belongs to the methyltransferase superfamily. RsmH family.</text>
</comment>
<reference evidence="6 7" key="1">
    <citation type="submission" date="2019-03" db="EMBL/GenBank/DDBJ databases">
        <title>Single cell metagenomics reveals metabolic interactions within the superorganism composed of flagellate Streblomastix strix and complex community of Bacteroidetes bacteria on its surface.</title>
        <authorList>
            <person name="Treitli S.C."/>
            <person name="Kolisko M."/>
            <person name="Husnik F."/>
            <person name="Keeling P."/>
            <person name="Hampl V."/>
        </authorList>
    </citation>
    <scope>NUCLEOTIDE SEQUENCE [LARGE SCALE GENOMIC DNA]</scope>
    <source>
        <strain evidence="6">ST1C</strain>
    </source>
</reference>
<dbReference type="InterPro" id="IPR029063">
    <property type="entry name" value="SAM-dependent_MTases_sf"/>
</dbReference>
<dbReference type="GO" id="GO:0070475">
    <property type="term" value="P:rRNA base methylation"/>
    <property type="evidence" value="ECO:0007669"/>
    <property type="project" value="TreeGrafter"/>
</dbReference>
<dbReference type="Proteomes" id="UP000324800">
    <property type="component" value="Unassembled WGS sequence"/>
</dbReference>
<dbReference type="Pfam" id="PF01795">
    <property type="entry name" value="Methyltransf_5"/>
    <property type="match status" value="1"/>
</dbReference>